<name>A0AA39RFL7_ACESA</name>
<dbReference type="Proteomes" id="UP001168877">
    <property type="component" value="Unassembled WGS sequence"/>
</dbReference>
<evidence type="ECO:0000313" key="2">
    <source>
        <dbReference type="EMBL" id="KAK0572369.1"/>
    </source>
</evidence>
<evidence type="ECO:0000256" key="1">
    <source>
        <dbReference type="SAM" id="MobiDB-lite"/>
    </source>
</evidence>
<gene>
    <name evidence="2" type="ORF">LWI29_030593</name>
</gene>
<keyword evidence="3" id="KW-1185">Reference proteome</keyword>
<feature type="compositionally biased region" description="Basic and acidic residues" evidence="1">
    <location>
        <begin position="261"/>
        <end position="284"/>
    </location>
</feature>
<reference evidence="2" key="2">
    <citation type="submission" date="2023-06" db="EMBL/GenBank/DDBJ databases">
        <authorList>
            <person name="Swenson N.G."/>
            <person name="Wegrzyn J.L."/>
            <person name="Mcevoy S.L."/>
        </authorList>
    </citation>
    <scope>NUCLEOTIDE SEQUENCE</scope>
    <source>
        <strain evidence="2">NS2018</strain>
        <tissue evidence="2">Leaf</tissue>
    </source>
</reference>
<dbReference type="EMBL" id="JAUESC010000388">
    <property type="protein sequence ID" value="KAK0572369.1"/>
    <property type="molecule type" value="Genomic_DNA"/>
</dbReference>
<feature type="region of interest" description="Disordered" evidence="1">
    <location>
        <begin position="236"/>
        <end position="284"/>
    </location>
</feature>
<proteinExistence type="predicted"/>
<protein>
    <submittedName>
        <fullName evidence="2">Uncharacterized protein</fullName>
    </submittedName>
</protein>
<sequence length="284" mass="31354">MFPSERNMFPDLAESEFGPDSFSSICGKPVCFLVKLWAATPLFIVGCWLQILPTARDVNTGDYLFYRIPSMLEPALLSEPILFVCDRVALIFAETDPVAFYRSLATGPRVSSVSTPRGEEPPTTWPTLPTRSYHATHRVESLKSALTQGQPLRTEGQAPTNAVVAKALPTRTAPAKHLQPPRHQFPRGTRQELLDSHHDRAVPTTGRLSLIGWAPQAIFDKLGPTGTLPRVAALKPRRARSEIDAPRTSPPPVGSQARLATTREKERSGTREPDRGYTESKQEP</sequence>
<accession>A0AA39RFL7</accession>
<evidence type="ECO:0000313" key="3">
    <source>
        <dbReference type="Proteomes" id="UP001168877"/>
    </source>
</evidence>
<organism evidence="2 3">
    <name type="scientific">Acer saccharum</name>
    <name type="common">Sugar maple</name>
    <dbReference type="NCBI Taxonomy" id="4024"/>
    <lineage>
        <taxon>Eukaryota</taxon>
        <taxon>Viridiplantae</taxon>
        <taxon>Streptophyta</taxon>
        <taxon>Embryophyta</taxon>
        <taxon>Tracheophyta</taxon>
        <taxon>Spermatophyta</taxon>
        <taxon>Magnoliopsida</taxon>
        <taxon>eudicotyledons</taxon>
        <taxon>Gunneridae</taxon>
        <taxon>Pentapetalae</taxon>
        <taxon>rosids</taxon>
        <taxon>malvids</taxon>
        <taxon>Sapindales</taxon>
        <taxon>Sapindaceae</taxon>
        <taxon>Hippocastanoideae</taxon>
        <taxon>Acereae</taxon>
        <taxon>Acer</taxon>
    </lineage>
</organism>
<dbReference type="AlphaFoldDB" id="A0AA39RFL7"/>
<reference evidence="2" key="1">
    <citation type="journal article" date="2022" name="Plant J.">
        <title>Strategies of tolerance reflected in two North American maple genomes.</title>
        <authorList>
            <person name="McEvoy S.L."/>
            <person name="Sezen U.U."/>
            <person name="Trouern-Trend A."/>
            <person name="McMahon S.M."/>
            <person name="Schaberg P.G."/>
            <person name="Yang J."/>
            <person name="Wegrzyn J.L."/>
            <person name="Swenson N.G."/>
        </authorList>
    </citation>
    <scope>NUCLEOTIDE SEQUENCE</scope>
    <source>
        <strain evidence="2">NS2018</strain>
    </source>
</reference>
<comment type="caution">
    <text evidence="2">The sequence shown here is derived from an EMBL/GenBank/DDBJ whole genome shotgun (WGS) entry which is preliminary data.</text>
</comment>